<evidence type="ECO:0000313" key="4">
    <source>
        <dbReference type="EMBL" id="QEZ68500.1"/>
    </source>
</evidence>
<evidence type="ECO:0000256" key="1">
    <source>
        <dbReference type="SAM" id="Coils"/>
    </source>
</evidence>
<dbReference type="PANTHER" id="PTHR30461">
    <property type="entry name" value="DNA-INVERTASE FROM LAMBDOID PROPHAGE"/>
    <property type="match status" value="1"/>
</dbReference>
<gene>
    <name evidence="4" type="ORF">D4A35_05925</name>
</gene>
<dbReference type="Pfam" id="PF00239">
    <property type="entry name" value="Resolvase"/>
    <property type="match status" value="1"/>
</dbReference>
<dbReference type="InterPro" id="IPR038109">
    <property type="entry name" value="DNA_bind_recomb_sf"/>
</dbReference>
<evidence type="ECO:0000259" key="3">
    <source>
        <dbReference type="PROSITE" id="PS51737"/>
    </source>
</evidence>
<dbReference type="SMART" id="SM00857">
    <property type="entry name" value="Resolvase"/>
    <property type="match status" value="1"/>
</dbReference>
<dbReference type="Pfam" id="PF07508">
    <property type="entry name" value="Recombinase"/>
    <property type="match status" value="1"/>
</dbReference>
<organism evidence="4 5">
    <name type="scientific">Paraclostridium bifermentans</name>
    <name type="common">Clostridium bifermentans</name>
    <dbReference type="NCBI Taxonomy" id="1490"/>
    <lineage>
        <taxon>Bacteria</taxon>
        <taxon>Bacillati</taxon>
        <taxon>Bacillota</taxon>
        <taxon>Clostridia</taxon>
        <taxon>Peptostreptococcales</taxon>
        <taxon>Peptostreptococcaceae</taxon>
        <taxon>Paraclostridium</taxon>
    </lineage>
</organism>
<evidence type="ECO:0000313" key="5">
    <source>
        <dbReference type="Proteomes" id="UP000326961"/>
    </source>
</evidence>
<sequence>MKIAIYSRKSVFTGKGESIENQIQLCSDYAKSHFGASQSDIFVYEDEGFSGKNLDRPEFQKLLHDAKNKKFDILICYRLDRVSRNIADFSSLIEDLQRYNISFVSIREQFDTSTPMGRAMMFIASVFAQLERETIAERVRDNMLELAKSGRWLGGTAPLGFNSENISYIDDELKERKMSKLIPNKEELEIIQLIYRKYLELGSITQVVAFMYTTNFTGKRNKEFSASTISKILRNPIYVKSDESVLNYLKNKGINVSGDPNGCGILTYNKKSKGVKQDKSEWIAAVCNSKGIINGNDWLLVQQLLDKNKDNTKSLRLGTSKKGLLTGIIRCSKCGSPMRVTYGRNYHYYTCTKKVNSKGVACDNKNVKGPDIEKVIIESIMDIDTNMLLANLNDGESSTSSREKDITDIQAKIKSKKIQLNSLFERMVDFDDELSDLFKEKINELGKEIKELNKKYSDLVNEVDNNKRDFRNVELVINAVNEFKSYFNCIEDFHKRKFMLGVIVDKINWDGEKQEVDIEFWGSKKK</sequence>
<feature type="domain" description="Recombinase" evidence="3">
    <location>
        <begin position="158"/>
        <end position="311"/>
    </location>
</feature>
<dbReference type="InterPro" id="IPR050639">
    <property type="entry name" value="SSR_resolvase"/>
</dbReference>
<dbReference type="SUPFAM" id="SSF53041">
    <property type="entry name" value="Resolvase-like"/>
    <property type="match status" value="1"/>
</dbReference>
<dbReference type="RefSeq" id="WP_150886278.1">
    <property type="nucleotide sequence ID" value="NZ_CP032452.1"/>
</dbReference>
<dbReference type="PROSITE" id="PS51737">
    <property type="entry name" value="RECOMBINASE_DNA_BIND"/>
    <property type="match status" value="1"/>
</dbReference>
<feature type="coiled-coil region" evidence="1">
    <location>
        <begin position="435"/>
        <end position="469"/>
    </location>
</feature>
<dbReference type="Pfam" id="PF13408">
    <property type="entry name" value="Zn_ribbon_recom"/>
    <property type="match status" value="1"/>
</dbReference>
<dbReference type="InterPro" id="IPR025827">
    <property type="entry name" value="Zn_ribbon_recom_dom"/>
</dbReference>
<keyword evidence="1" id="KW-0175">Coiled coil</keyword>
<accession>A0A5P3XDE8</accession>
<dbReference type="CDD" id="cd03768">
    <property type="entry name" value="SR_ResInv"/>
    <property type="match status" value="1"/>
</dbReference>
<dbReference type="Gene3D" id="3.40.50.1390">
    <property type="entry name" value="Resolvase, N-terminal catalytic domain"/>
    <property type="match status" value="1"/>
</dbReference>
<dbReference type="GO" id="GO:0003677">
    <property type="term" value="F:DNA binding"/>
    <property type="evidence" value="ECO:0007669"/>
    <property type="project" value="InterPro"/>
</dbReference>
<dbReference type="InterPro" id="IPR011109">
    <property type="entry name" value="DNA_bind_recombinase_dom"/>
</dbReference>
<dbReference type="PANTHER" id="PTHR30461:SF23">
    <property type="entry name" value="DNA RECOMBINASE-RELATED"/>
    <property type="match status" value="1"/>
</dbReference>
<dbReference type="InterPro" id="IPR006119">
    <property type="entry name" value="Resolv_N"/>
</dbReference>
<feature type="domain" description="Resolvase/invertase-type recombinase catalytic" evidence="2">
    <location>
        <begin position="2"/>
        <end position="150"/>
    </location>
</feature>
<protein>
    <submittedName>
        <fullName evidence="4">Recombinase family protein</fullName>
    </submittedName>
</protein>
<dbReference type="Gene3D" id="3.90.1750.20">
    <property type="entry name" value="Putative Large Serine Recombinase, Chain B, Domain 2"/>
    <property type="match status" value="1"/>
</dbReference>
<name>A0A5P3XDE8_PARBF</name>
<evidence type="ECO:0000259" key="2">
    <source>
        <dbReference type="PROSITE" id="PS51736"/>
    </source>
</evidence>
<proteinExistence type="predicted"/>
<dbReference type="EMBL" id="CP032452">
    <property type="protein sequence ID" value="QEZ68500.1"/>
    <property type="molecule type" value="Genomic_DNA"/>
</dbReference>
<dbReference type="InterPro" id="IPR036162">
    <property type="entry name" value="Resolvase-like_N_sf"/>
</dbReference>
<dbReference type="PROSITE" id="PS51736">
    <property type="entry name" value="RECOMBINASES_3"/>
    <property type="match status" value="1"/>
</dbReference>
<dbReference type="Proteomes" id="UP000326961">
    <property type="component" value="Chromosome"/>
</dbReference>
<dbReference type="GO" id="GO:0000150">
    <property type="term" value="F:DNA strand exchange activity"/>
    <property type="evidence" value="ECO:0007669"/>
    <property type="project" value="InterPro"/>
</dbReference>
<reference evidence="4 5" key="1">
    <citation type="submission" date="2018-09" db="EMBL/GenBank/DDBJ databases">
        <title>A clostridial neurotoxin that targets Anopheles mosquitoes.</title>
        <authorList>
            <person name="Contreras E."/>
            <person name="Masuyer G."/>
            <person name="Qureshi N."/>
            <person name="Chawla S."/>
            <person name="Lim H.L."/>
            <person name="Chen J."/>
            <person name="Stenmark P."/>
            <person name="Gill S."/>
        </authorList>
    </citation>
    <scope>NUCLEOTIDE SEQUENCE [LARGE SCALE GENOMIC DNA]</scope>
    <source>
        <strain evidence="4 5">Cbm</strain>
    </source>
</reference>
<dbReference type="AlphaFoldDB" id="A0A5P3XDE8"/>